<keyword evidence="5" id="KW-1185">Reference proteome</keyword>
<dbReference type="RefSeq" id="WP_188866953.1">
    <property type="nucleotide sequence ID" value="NZ_BMNW01000006.1"/>
</dbReference>
<evidence type="ECO:0000256" key="1">
    <source>
        <dbReference type="ARBA" id="ARBA00022553"/>
    </source>
</evidence>
<feature type="modified residue" description="4-aspartylphosphate" evidence="2">
    <location>
        <position position="67"/>
    </location>
</feature>
<dbReference type="PANTHER" id="PTHR44591">
    <property type="entry name" value="STRESS RESPONSE REGULATOR PROTEIN 1"/>
    <property type="match status" value="1"/>
</dbReference>
<name>A0ABQ2GWQ2_9PSED</name>
<accession>A0ABQ2GWQ2</accession>
<dbReference type="InterPro" id="IPR001789">
    <property type="entry name" value="Sig_transdc_resp-reg_receiver"/>
</dbReference>
<organism evidence="4 5">
    <name type="scientific">Pseudomonas asuensis</name>
    <dbReference type="NCBI Taxonomy" id="1825787"/>
    <lineage>
        <taxon>Bacteria</taxon>
        <taxon>Pseudomonadati</taxon>
        <taxon>Pseudomonadota</taxon>
        <taxon>Gammaproteobacteria</taxon>
        <taxon>Pseudomonadales</taxon>
        <taxon>Pseudomonadaceae</taxon>
        <taxon>Pseudomonas</taxon>
    </lineage>
</organism>
<feature type="domain" description="Response regulatory" evidence="3">
    <location>
        <begin position="16"/>
        <end position="130"/>
    </location>
</feature>
<comment type="caution">
    <text evidence="4">The sequence shown here is derived from an EMBL/GenBank/DDBJ whole genome shotgun (WGS) entry which is preliminary data.</text>
</comment>
<dbReference type="EMBL" id="BMNW01000006">
    <property type="protein sequence ID" value="GGM17205.1"/>
    <property type="molecule type" value="Genomic_DNA"/>
</dbReference>
<dbReference type="InterPro" id="IPR011006">
    <property type="entry name" value="CheY-like_superfamily"/>
</dbReference>
<protein>
    <recommendedName>
        <fullName evidence="3">Response regulatory domain-containing protein</fullName>
    </recommendedName>
</protein>
<dbReference type="PROSITE" id="PS50110">
    <property type="entry name" value="RESPONSE_REGULATORY"/>
    <property type="match status" value="1"/>
</dbReference>
<evidence type="ECO:0000259" key="3">
    <source>
        <dbReference type="PROSITE" id="PS50110"/>
    </source>
</evidence>
<keyword evidence="1 2" id="KW-0597">Phosphoprotein</keyword>
<evidence type="ECO:0000256" key="2">
    <source>
        <dbReference type="PROSITE-ProRule" id="PRU00169"/>
    </source>
</evidence>
<dbReference type="PANTHER" id="PTHR44591:SF21">
    <property type="entry name" value="TWO-COMPONENT RESPONSE REGULATOR"/>
    <property type="match status" value="1"/>
</dbReference>
<evidence type="ECO:0000313" key="5">
    <source>
        <dbReference type="Proteomes" id="UP000616499"/>
    </source>
</evidence>
<reference evidence="5" key="1">
    <citation type="journal article" date="2019" name="Int. J. Syst. Evol. Microbiol.">
        <title>The Global Catalogue of Microorganisms (GCM) 10K type strain sequencing project: providing services to taxonomists for standard genome sequencing and annotation.</title>
        <authorList>
            <consortium name="The Broad Institute Genomics Platform"/>
            <consortium name="The Broad Institute Genome Sequencing Center for Infectious Disease"/>
            <person name="Wu L."/>
            <person name="Ma J."/>
        </authorList>
    </citation>
    <scope>NUCLEOTIDE SEQUENCE [LARGE SCALE GENOMIC DNA]</scope>
    <source>
        <strain evidence="5">JCM 13501</strain>
    </source>
</reference>
<sequence length="137" mass="14872">MYSQQSTQGTNRTPSTVLVVEDEEVIREFVRELLDGEGLNVITAESADVAHTILQDKAADIDLLITDIRMPGSMDGAQLANHVGATWPHIPIIVMSGYDTPATASIKYKVRFLPKPWSIGQLIDMVTGVAYSATPST</sequence>
<dbReference type="InterPro" id="IPR050595">
    <property type="entry name" value="Bact_response_regulator"/>
</dbReference>
<dbReference type="Proteomes" id="UP000616499">
    <property type="component" value="Unassembled WGS sequence"/>
</dbReference>
<evidence type="ECO:0000313" key="4">
    <source>
        <dbReference type="EMBL" id="GGM17205.1"/>
    </source>
</evidence>
<dbReference type="Gene3D" id="3.40.50.2300">
    <property type="match status" value="1"/>
</dbReference>
<dbReference type="SMART" id="SM00448">
    <property type="entry name" value="REC"/>
    <property type="match status" value="1"/>
</dbReference>
<dbReference type="SUPFAM" id="SSF52172">
    <property type="entry name" value="CheY-like"/>
    <property type="match status" value="1"/>
</dbReference>
<gene>
    <name evidence="4" type="ORF">GCM10009425_30260</name>
</gene>
<proteinExistence type="predicted"/>
<dbReference type="Pfam" id="PF00072">
    <property type="entry name" value="Response_reg"/>
    <property type="match status" value="1"/>
</dbReference>
<dbReference type="CDD" id="cd00156">
    <property type="entry name" value="REC"/>
    <property type="match status" value="1"/>
</dbReference>